<keyword evidence="2" id="KW-1185">Reference proteome</keyword>
<dbReference type="Proteomes" id="UP001055811">
    <property type="component" value="Linkage Group LG02"/>
</dbReference>
<gene>
    <name evidence="1" type="ORF">L2E82_11863</name>
</gene>
<proteinExistence type="predicted"/>
<organism evidence="1 2">
    <name type="scientific">Cichorium intybus</name>
    <name type="common">Chicory</name>
    <dbReference type="NCBI Taxonomy" id="13427"/>
    <lineage>
        <taxon>Eukaryota</taxon>
        <taxon>Viridiplantae</taxon>
        <taxon>Streptophyta</taxon>
        <taxon>Embryophyta</taxon>
        <taxon>Tracheophyta</taxon>
        <taxon>Spermatophyta</taxon>
        <taxon>Magnoliopsida</taxon>
        <taxon>eudicotyledons</taxon>
        <taxon>Gunneridae</taxon>
        <taxon>Pentapetalae</taxon>
        <taxon>asterids</taxon>
        <taxon>campanulids</taxon>
        <taxon>Asterales</taxon>
        <taxon>Asteraceae</taxon>
        <taxon>Cichorioideae</taxon>
        <taxon>Cichorieae</taxon>
        <taxon>Cichoriinae</taxon>
        <taxon>Cichorium</taxon>
    </lineage>
</organism>
<sequence>MWLNQGWNEFNVVESSMVHDFNECETSTQHEFGENDDFGDKDDVRRVRVRTIMKRKKQQDRNKGHNQKSCKGQEGEAEVRTTVKRKKIIERWGRTGELVVTRDIEMDLQACSDKSKFEIKATTTDNCSNSSLPPLVAPTVTKMGDEECRRNVEN</sequence>
<reference evidence="2" key="1">
    <citation type="journal article" date="2022" name="Mol. Ecol. Resour.">
        <title>The genomes of chicory, endive, great burdock and yacon provide insights into Asteraceae palaeo-polyploidization history and plant inulin production.</title>
        <authorList>
            <person name="Fan W."/>
            <person name="Wang S."/>
            <person name="Wang H."/>
            <person name="Wang A."/>
            <person name="Jiang F."/>
            <person name="Liu H."/>
            <person name="Zhao H."/>
            <person name="Xu D."/>
            <person name="Zhang Y."/>
        </authorList>
    </citation>
    <scope>NUCLEOTIDE SEQUENCE [LARGE SCALE GENOMIC DNA]</scope>
    <source>
        <strain evidence="2">cv. Punajuju</strain>
    </source>
</reference>
<evidence type="ECO:0000313" key="2">
    <source>
        <dbReference type="Proteomes" id="UP001055811"/>
    </source>
</evidence>
<reference evidence="1 2" key="2">
    <citation type="journal article" date="2022" name="Mol. Ecol. Resour.">
        <title>The genomes of chicory, endive, great burdock and yacon provide insights into Asteraceae paleo-polyploidization history and plant inulin production.</title>
        <authorList>
            <person name="Fan W."/>
            <person name="Wang S."/>
            <person name="Wang H."/>
            <person name="Wang A."/>
            <person name="Jiang F."/>
            <person name="Liu H."/>
            <person name="Zhao H."/>
            <person name="Xu D."/>
            <person name="Zhang Y."/>
        </authorList>
    </citation>
    <scope>NUCLEOTIDE SEQUENCE [LARGE SCALE GENOMIC DNA]</scope>
    <source>
        <strain evidence="2">cv. Punajuju</strain>
        <tissue evidence="1">Leaves</tissue>
    </source>
</reference>
<dbReference type="EMBL" id="CM042010">
    <property type="protein sequence ID" value="KAI3781837.1"/>
    <property type="molecule type" value="Genomic_DNA"/>
</dbReference>
<name>A0ACB9GED4_CICIN</name>
<accession>A0ACB9GED4</accession>
<comment type="caution">
    <text evidence="1">The sequence shown here is derived from an EMBL/GenBank/DDBJ whole genome shotgun (WGS) entry which is preliminary data.</text>
</comment>
<protein>
    <submittedName>
        <fullName evidence="1">Uncharacterized protein</fullName>
    </submittedName>
</protein>
<evidence type="ECO:0000313" key="1">
    <source>
        <dbReference type="EMBL" id="KAI3781837.1"/>
    </source>
</evidence>